<evidence type="ECO:0000256" key="8">
    <source>
        <dbReference type="SAM" id="Coils"/>
    </source>
</evidence>
<keyword evidence="6 10" id="KW-1133">Transmembrane helix</keyword>
<dbReference type="Gene3D" id="1.50.40.10">
    <property type="entry name" value="Mitochondrial carrier domain"/>
    <property type="match status" value="1"/>
</dbReference>
<feature type="transmembrane region" description="Helical" evidence="10">
    <location>
        <begin position="127"/>
        <end position="149"/>
    </location>
</feature>
<sequence>MTSYRGAVLVLAAAWRSWAEDLEVCSGEDCPAVLLLQDRLAFHSDVASPFRAAAVGDWEPHETVGTRPLASLPHGHSWQAVAEHRSSSLLQAEVEELETELAAEEQLLHHKQLASAQNVVSQSARRFTGVLIGLVMAASVLIFGICMSMSLGLWRASDTGVRRRVSCGDWAVGLGVSAVLLVLQLCAFHQIGFLNIPAEGDFSPEIVAVSILVSCAGPVACLAFFKCHTSLEHLDDEFSVVERRFDRLEKIVSAGFTTSLREEQVLLDSIKRQLDRRGVTTSNPPLSTAGAVSTLWREGGLGAFWRGLRVNMVLCFNPGLTFTALARIKVAVLSIQQRAQMTWLESACAGVFAKFLALLLSYPLMRGKSLVQARDTGLGVLMVLRQVVIQEGLRSLYQTETDTKLACACEESLRGAMAVRIPSFDHYDEIAPESVAHNPFIDSFSCPVPPSPREAKGEPLHRRMARNPFTGFIQHSVCSTAAQVRKGGPLVIQPYSLSVGFAGTPPLLRRQSCPATEDVEMLTADLVGIAPSFAPLHLTWSEMKEQASFGEVKGLERVQKPKVEGDVALRQCGTSHEFWHLEMADETQGFGAQLSKSLMSAAVKYALKERTEDLLSQVAIVPAVMEQEEEEQEEVQNEEEVEKEDEEQGHRRRTLNEGKPRKGSINWHFLEDPFQLLESRILNKALHALSPEVAAIACSRGLQGVGGAGPGRISTAAFASPPALPIPFSTPAAAFPAVEMI</sequence>
<evidence type="ECO:0000256" key="4">
    <source>
        <dbReference type="ARBA" id="ARBA00022692"/>
    </source>
</evidence>
<feature type="transmembrane region" description="Helical" evidence="10">
    <location>
        <begin position="343"/>
        <end position="365"/>
    </location>
</feature>
<dbReference type="PANTHER" id="PTHR45939">
    <property type="entry name" value="PEROXISOMAL MEMBRANE PROTEIN PMP34-RELATED"/>
    <property type="match status" value="1"/>
</dbReference>
<proteinExistence type="inferred from homology"/>
<dbReference type="InterPro" id="IPR052217">
    <property type="entry name" value="Mito/Peroxisomal_Carrier"/>
</dbReference>
<evidence type="ECO:0000256" key="10">
    <source>
        <dbReference type="SAM" id="Phobius"/>
    </source>
</evidence>
<keyword evidence="7 10" id="KW-0472">Membrane</keyword>
<feature type="transmembrane region" description="Helical" evidence="10">
    <location>
        <begin position="206"/>
        <end position="225"/>
    </location>
</feature>
<dbReference type="InterPro" id="IPR018108">
    <property type="entry name" value="MCP_transmembrane"/>
</dbReference>
<feature type="signal peptide" evidence="11">
    <location>
        <begin position="1"/>
        <end position="19"/>
    </location>
</feature>
<evidence type="ECO:0000256" key="7">
    <source>
        <dbReference type="ARBA" id="ARBA00023136"/>
    </source>
</evidence>
<evidence type="ECO:0000256" key="1">
    <source>
        <dbReference type="ARBA" id="ARBA00004141"/>
    </source>
</evidence>
<evidence type="ECO:0000256" key="2">
    <source>
        <dbReference type="ARBA" id="ARBA00006375"/>
    </source>
</evidence>
<evidence type="ECO:0000256" key="11">
    <source>
        <dbReference type="SAM" id="SignalP"/>
    </source>
</evidence>
<comment type="caution">
    <text evidence="12">The sequence shown here is derived from an EMBL/GenBank/DDBJ whole genome shotgun (WGS) entry which is preliminary data.</text>
</comment>
<reference evidence="12 13" key="1">
    <citation type="submission" date="2016-02" db="EMBL/GenBank/DDBJ databases">
        <title>Genome analysis of coral dinoflagellate symbionts highlights evolutionary adaptations to a symbiotic lifestyle.</title>
        <authorList>
            <person name="Aranda M."/>
            <person name="Li Y."/>
            <person name="Liew Y.J."/>
            <person name="Baumgarten S."/>
            <person name="Simakov O."/>
            <person name="Wilson M."/>
            <person name="Piel J."/>
            <person name="Ashoor H."/>
            <person name="Bougouffa S."/>
            <person name="Bajic V.B."/>
            <person name="Ryu T."/>
            <person name="Ravasi T."/>
            <person name="Bayer T."/>
            <person name="Micklem G."/>
            <person name="Kim H."/>
            <person name="Bhak J."/>
            <person name="Lajeunesse T.C."/>
            <person name="Voolstra C.R."/>
        </authorList>
    </citation>
    <scope>NUCLEOTIDE SEQUENCE [LARGE SCALE GENOMIC DNA]</scope>
    <source>
        <strain evidence="12 13">CCMP2467</strain>
    </source>
</reference>
<accession>A0A1Q9EIG3</accession>
<keyword evidence="8" id="KW-0175">Coiled coil</keyword>
<dbReference type="SUPFAM" id="SSF103506">
    <property type="entry name" value="Mitochondrial carrier"/>
    <property type="match status" value="1"/>
</dbReference>
<dbReference type="PANTHER" id="PTHR45939:SF1">
    <property type="entry name" value="MITOCHONDRIAL THIAMINE PYROPHOSPHATE CARRIER 1-RELATED"/>
    <property type="match status" value="1"/>
</dbReference>
<dbReference type="OrthoDB" id="424079at2759"/>
<keyword evidence="13" id="KW-1185">Reference proteome</keyword>
<evidence type="ECO:0000313" key="12">
    <source>
        <dbReference type="EMBL" id="OLQ07205.1"/>
    </source>
</evidence>
<gene>
    <name evidence="12" type="primary">ANT1</name>
    <name evidence="12" type="ORF">AK812_SmicGene9391</name>
</gene>
<evidence type="ECO:0000256" key="3">
    <source>
        <dbReference type="ARBA" id="ARBA00022448"/>
    </source>
</evidence>
<dbReference type="GO" id="GO:0016020">
    <property type="term" value="C:membrane"/>
    <property type="evidence" value="ECO:0007669"/>
    <property type="project" value="UniProtKB-SubCell"/>
</dbReference>
<dbReference type="Pfam" id="PF00153">
    <property type="entry name" value="Mito_carr"/>
    <property type="match status" value="1"/>
</dbReference>
<keyword evidence="11" id="KW-0732">Signal</keyword>
<dbReference type="EMBL" id="LSRX01000144">
    <property type="protein sequence ID" value="OLQ07205.1"/>
    <property type="molecule type" value="Genomic_DNA"/>
</dbReference>
<dbReference type="Proteomes" id="UP000186817">
    <property type="component" value="Unassembled WGS sequence"/>
</dbReference>
<dbReference type="AlphaFoldDB" id="A0A1Q9EIG3"/>
<evidence type="ECO:0000256" key="9">
    <source>
        <dbReference type="SAM" id="MobiDB-lite"/>
    </source>
</evidence>
<evidence type="ECO:0000256" key="5">
    <source>
        <dbReference type="ARBA" id="ARBA00022737"/>
    </source>
</evidence>
<dbReference type="InterPro" id="IPR023395">
    <property type="entry name" value="MCP_dom_sf"/>
</dbReference>
<organism evidence="12 13">
    <name type="scientific">Symbiodinium microadriaticum</name>
    <name type="common">Dinoflagellate</name>
    <name type="synonym">Zooxanthella microadriatica</name>
    <dbReference type="NCBI Taxonomy" id="2951"/>
    <lineage>
        <taxon>Eukaryota</taxon>
        <taxon>Sar</taxon>
        <taxon>Alveolata</taxon>
        <taxon>Dinophyceae</taxon>
        <taxon>Suessiales</taxon>
        <taxon>Symbiodiniaceae</taxon>
        <taxon>Symbiodinium</taxon>
    </lineage>
</organism>
<name>A0A1Q9EIG3_SYMMI</name>
<keyword evidence="4 10" id="KW-0812">Transmembrane</keyword>
<feature type="chain" id="PRO_5012660853" evidence="11">
    <location>
        <begin position="20"/>
        <end position="741"/>
    </location>
</feature>
<evidence type="ECO:0000313" key="13">
    <source>
        <dbReference type="Proteomes" id="UP000186817"/>
    </source>
</evidence>
<keyword evidence="3" id="KW-0813">Transport</keyword>
<feature type="transmembrane region" description="Helical" evidence="10">
    <location>
        <begin position="170"/>
        <end position="194"/>
    </location>
</feature>
<keyword evidence="5" id="KW-0677">Repeat</keyword>
<feature type="region of interest" description="Disordered" evidence="9">
    <location>
        <begin position="629"/>
        <end position="662"/>
    </location>
</feature>
<dbReference type="GO" id="GO:0015217">
    <property type="term" value="F:ADP transmembrane transporter activity"/>
    <property type="evidence" value="ECO:0007669"/>
    <property type="project" value="TreeGrafter"/>
</dbReference>
<comment type="subcellular location">
    <subcellularLocation>
        <location evidence="1">Membrane</location>
        <topology evidence="1">Multi-pass membrane protein</topology>
    </subcellularLocation>
</comment>
<protein>
    <submittedName>
        <fullName evidence="12">Peroxisomal adenine nucleotide transporter 1</fullName>
    </submittedName>
</protein>
<feature type="coiled-coil region" evidence="8">
    <location>
        <begin position="87"/>
        <end position="114"/>
    </location>
</feature>
<evidence type="ECO:0000256" key="6">
    <source>
        <dbReference type="ARBA" id="ARBA00022989"/>
    </source>
</evidence>
<comment type="similarity">
    <text evidence="2">Belongs to the mitochondrial carrier (TC 2.A.29) family.</text>
</comment>
<feature type="compositionally biased region" description="Acidic residues" evidence="9">
    <location>
        <begin position="629"/>
        <end position="647"/>
    </location>
</feature>